<name>A0A4U7B536_9PEZI</name>
<dbReference type="CDD" id="cd10170">
    <property type="entry name" value="ASKHA_NBD_HSP70"/>
    <property type="match status" value="1"/>
</dbReference>
<dbReference type="InterPro" id="IPR043129">
    <property type="entry name" value="ATPase_NBD"/>
</dbReference>
<gene>
    <name evidence="2" type="ORF">C1H76_3814</name>
</gene>
<dbReference type="PANTHER" id="PTHR42749:SF1">
    <property type="entry name" value="CELL SHAPE-DETERMINING PROTEIN MREB"/>
    <property type="match status" value="1"/>
</dbReference>
<reference evidence="2 3" key="1">
    <citation type="submission" date="2018-02" db="EMBL/GenBank/DDBJ databases">
        <title>Draft genome sequences of Elsinoe sp., causing black scab on jojoba.</title>
        <authorList>
            <person name="Stodart B."/>
            <person name="Jeffress S."/>
            <person name="Ash G."/>
            <person name="Arun Chinnappa K."/>
        </authorList>
    </citation>
    <scope>NUCLEOTIDE SEQUENCE [LARGE SCALE GENOMIC DNA]</scope>
    <source>
        <strain evidence="2 3">Hillstone_2</strain>
    </source>
</reference>
<protein>
    <recommendedName>
        <fullName evidence="4">Actin-like ATPase domain-containing protein</fullName>
    </recommendedName>
</protein>
<dbReference type="Proteomes" id="UP000308133">
    <property type="component" value="Unassembled WGS sequence"/>
</dbReference>
<evidence type="ECO:0000313" key="2">
    <source>
        <dbReference type="EMBL" id="TKX23876.1"/>
    </source>
</evidence>
<evidence type="ECO:0000256" key="1">
    <source>
        <dbReference type="SAM" id="MobiDB-lite"/>
    </source>
</evidence>
<feature type="region of interest" description="Disordered" evidence="1">
    <location>
        <begin position="583"/>
        <end position="630"/>
    </location>
</feature>
<sequence length="630" mass="71494">MQKPDIIVGIDVGQTCSGVAYSIGPDWSDPRNLNKWPSNDGFERADKVASRVGYHKTRHNLVNWGFESDYRDDNVVVHEQFKLVLDAEYEDDRGISCSQARRWYHDYLRQLYREIEIFFDSSIPGWRNLRVEYHFSTPTTWNNPAMIASIEHLIKSAGFASTRMQTVHMALTEAEAAAIEASTTRYSTGDVFLICDAGGGTTDVNLLKVKSTGRKIELEPLDHVEGVAIGSTLIDFQMTQHIVERLDPIREHLKDDIYVLAEEMIKDRFQIVKHSFPNPVVDEFWLDVKGLPGTQSFPEAGIVDSRMSISRGTLKHIFDQQVGKIFDLIDDRILGLQEYSPNEKVSYIILSGGLGSSPYLFEEMKRRYEMSEGFRSTNTPSTRIMKVLEPQLAVVRGLVKERIQNLGTYTMPGGDVFTTRRCRNSYGVLVRLPYHEEQHFGMQFVEDLDGRRWVENNVDWFIKKGESIDAKAGVRRHYGATIAEGKQYEVRQVLIVMSTLPVDRLPRQSTDAGCKTVAAVNYQLTDNDMKLKNRQVWKLKKKFWKADFTFVVRLGPADLRFQILGRDDVLSTDHQGLKVEFMDPSEQKQTSGSKSSGLGGRVDSGTPIAEVRHLELPNINGIGKPTKSPT</sequence>
<proteinExistence type="predicted"/>
<accession>A0A4U7B536</accession>
<dbReference type="SUPFAM" id="SSF53067">
    <property type="entry name" value="Actin-like ATPase domain"/>
    <property type="match status" value="1"/>
</dbReference>
<evidence type="ECO:0008006" key="4">
    <source>
        <dbReference type="Google" id="ProtNLM"/>
    </source>
</evidence>
<evidence type="ECO:0000313" key="3">
    <source>
        <dbReference type="Proteomes" id="UP000308133"/>
    </source>
</evidence>
<dbReference type="Gene3D" id="3.30.420.40">
    <property type="match status" value="2"/>
</dbReference>
<dbReference type="PANTHER" id="PTHR42749">
    <property type="entry name" value="CELL SHAPE-DETERMINING PROTEIN MREB"/>
    <property type="match status" value="1"/>
</dbReference>
<comment type="caution">
    <text evidence="2">The sequence shown here is derived from an EMBL/GenBank/DDBJ whole genome shotgun (WGS) entry which is preliminary data.</text>
</comment>
<dbReference type="EMBL" id="PTQR01000050">
    <property type="protein sequence ID" value="TKX23876.1"/>
    <property type="molecule type" value="Genomic_DNA"/>
</dbReference>
<feature type="compositionally biased region" description="Polar residues" evidence="1">
    <location>
        <begin position="587"/>
        <end position="596"/>
    </location>
</feature>
<dbReference type="AlphaFoldDB" id="A0A4U7B536"/>
<dbReference type="Gene3D" id="3.90.640.10">
    <property type="entry name" value="Actin, Chain A, domain 4"/>
    <property type="match status" value="1"/>
</dbReference>
<organism evidence="2 3">
    <name type="scientific">Elsinoe australis</name>
    <dbReference type="NCBI Taxonomy" id="40998"/>
    <lineage>
        <taxon>Eukaryota</taxon>
        <taxon>Fungi</taxon>
        <taxon>Dikarya</taxon>
        <taxon>Ascomycota</taxon>
        <taxon>Pezizomycotina</taxon>
        <taxon>Dothideomycetes</taxon>
        <taxon>Dothideomycetidae</taxon>
        <taxon>Myriangiales</taxon>
        <taxon>Elsinoaceae</taxon>
        <taxon>Elsinoe</taxon>
    </lineage>
</organism>